<dbReference type="PANTHER" id="PTHR45138">
    <property type="entry name" value="REGULATORY COMPONENTS OF SENSORY TRANSDUCTION SYSTEM"/>
    <property type="match status" value="1"/>
</dbReference>
<keyword evidence="3" id="KW-0472">Membrane</keyword>
<dbReference type="Pfam" id="PF00990">
    <property type="entry name" value="GGDEF"/>
    <property type="match status" value="1"/>
</dbReference>
<feature type="domain" description="GGDEF" evidence="4">
    <location>
        <begin position="245"/>
        <end position="378"/>
    </location>
</feature>
<comment type="catalytic activity">
    <reaction evidence="2">
        <text>2 GTP = 3',3'-c-di-GMP + 2 diphosphate</text>
        <dbReference type="Rhea" id="RHEA:24898"/>
        <dbReference type="ChEBI" id="CHEBI:33019"/>
        <dbReference type="ChEBI" id="CHEBI:37565"/>
        <dbReference type="ChEBI" id="CHEBI:58805"/>
        <dbReference type="EC" id="2.7.7.65"/>
    </reaction>
</comment>
<organism evidence="5 6">
    <name type="scientific">Agrobacterium tumefaciens</name>
    <dbReference type="NCBI Taxonomy" id="358"/>
    <lineage>
        <taxon>Bacteria</taxon>
        <taxon>Pseudomonadati</taxon>
        <taxon>Pseudomonadota</taxon>
        <taxon>Alphaproteobacteria</taxon>
        <taxon>Hyphomicrobiales</taxon>
        <taxon>Rhizobiaceae</taxon>
        <taxon>Rhizobium/Agrobacterium group</taxon>
        <taxon>Agrobacterium</taxon>
        <taxon>Agrobacterium tumefaciens complex</taxon>
    </lineage>
</organism>
<keyword evidence="3" id="KW-0812">Transmembrane</keyword>
<sequence>MLGELDLATVILMQKCSYIVGLLSFIYLMLTNRGLRGPITLAAGFAAMTVGSTLAGYGEWKIVPPAVWQLGSVIFGIAGYMLIWLGLKTLSDGRRVTRKTLMMTCLVAVIGIIIAFQVAENNALRAMLFNACAALAYLSAAWVLLIGWQKEPLLSRVALGVITGLSGLISLSVVKGLLSPSLASINIVNTFFLIIMLNFAIALFVMMLVAERSERKLLVLANTDPLTGVKNRRFFFQTMPAKPEPTDAAMLLDIDHFKSINDRFGHAVGDSVLQEVAKRIGGSIRGGDVLARYGGEEFIIFLPSAGSERATMIGERIRNAVALNEVDCGGLRIAVTISIGVATGGETDCDLQALAEMADRALYRAKSEGRNCVREALAA</sequence>
<name>A0A176X053_AGRTU</name>
<dbReference type="EMBL" id="LXPS01000037">
    <property type="protein sequence ID" value="OAE39397.1"/>
    <property type="molecule type" value="Genomic_DNA"/>
</dbReference>
<dbReference type="InterPro" id="IPR000160">
    <property type="entry name" value="GGDEF_dom"/>
</dbReference>
<dbReference type="RefSeq" id="WP_063950644.1">
    <property type="nucleotide sequence ID" value="NZ_LXPS01000037.1"/>
</dbReference>
<comment type="caution">
    <text evidence="5">The sequence shown here is derived from an EMBL/GenBank/DDBJ whole genome shotgun (WGS) entry which is preliminary data.</text>
</comment>
<evidence type="ECO:0000256" key="2">
    <source>
        <dbReference type="ARBA" id="ARBA00034247"/>
    </source>
</evidence>
<feature type="transmembrane region" description="Helical" evidence="3">
    <location>
        <begin position="157"/>
        <end position="178"/>
    </location>
</feature>
<keyword evidence="3" id="KW-1133">Transmembrane helix</keyword>
<feature type="transmembrane region" description="Helical" evidence="3">
    <location>
        <begin position="12"/>
        <end position="30"/>
    </location>
</feature>
<dbReference type="InterPro" id="IPR029787">
    <property type="entry name" value="Nucleotide_cyclase"/>
</dbReference>
<dbReference type="NCBIfam" id="TIGR00254">
    <property type="entry name" value="GGDEF"/>
    <property type="match status" value="1"/>
</dbReference>
<dbReference type="InterPro" id="IPR050469">
    <property type="entry name" value="Diguanylate_Cyclase"/>
</dbReference>
<evidence type="ECO:0000313" key="6">
    <source>
        <dbReference type="Proteomes" id="UP000077098"/>
    </source>
</evidence>
<reference evidence="5 6" key="1">
    <citation type="submission" date="2016-05" db="EMBL/GenBank/DDBJ databases">
        <authorList>
            <person name="Lavstsen T."/>
            <person name="Jespersen J.S."/>
        </authorList>
    </citation>
    <scope>NUCLEOTIDE SEQUENCE [LARGE SCALE GENOMIC DNA]</scope>
    <source>
        <strain evidence="5 6">KCJ1736</strain>
    </source>
</reference>
<dbReference type="Gene3D" id="3.30.70.270">
    <property type="match status" value="1"/>
</dbReference>
<protein>
    <recommendedName>
        <fullName evidence="1">diguanylate cyclase</fullName>
        <ecNumber evidence="1">2.7.7.65</ecNumber>
    </recommendedName>
</protein>
<dbReference type="SUPFAM" id="SSF55073">
    <property type="entry name" value="Nucleotide cyclase"/>
    <property type="match status" value="1"/>
</dbReference>
<dbReference type="Proteomes" id="UP000077098">
    <property type="component" value="Unassembled WGS sequence"/>
</dbReference>
<dbReference type="EC" id="2.7.7.65" evidence="1"/>
<feature type="transmembrane region" description="Helical" evidence="3">
    <location>
        <begin position="190"/>
        <end position="210"/>
    </location>
</feature>
<dbReference type="InterPro" id="IPR043128">
    <property type="entry name" value="Rev_trsase/Diguanyl_cyclase"/>
</dbReference>
<accession>A0A176X053</accession>
<dbReference type="FunFam" id="3.30.70.270:FF:000001">
    <property type="entry name" value="Diguanylate cyclase domain protein"/>
    <property type="match status" value="1"/>
</dbReference>
<evidence type="ECO:0000313" key="5">
    <source>
        <dbReference type="EMBL" id="OAE39397.1"/>
    </source>
</evidence>
<feature type="transmembrane region" description="Helical" evidence="3">
    <location>
        <begin position="39"/>
        <end position="60"/>
    </location>
</feature>
<feature type="transmembrane region" description="Helical" evidence="3">
    <location>
        <begin position="66"/>
        <end position="87"/>
    </location>
</feature>
<feature type="transmembrane region" description="Helical" evidence="3">
    <location>
        <begin position="99"/>
        <end position="118"/>
    </location>
</feature>
<evidence type="ECO:0000256" key="3">
    <source>
        <dbReference type="SAM" id="Phobius"/>
    </source>
</evidence>
<dbReference type="GO" id="GO:0052621">
    <property type="term" value="F:diguanylate cyclase activity"/>
    <property type="evidence" value="ECO:0007669"/>
    <property type="project" value="UniProtKB-EC"/>
</dbReference>
<evidence type="ECO:0000256" key="1">
    <source>
        <dbReference type="ARBA" id="ARBA00012528"/>
    </source>
</evidence>
<dbReference type="AlphaFoldDB" id="A0A176X053"/>
<gene>
    <name evidence="5" type="ORF">A7J57_23770</name>
</gene>
<evidence type="ECO:0000259" key="4">
    <source>
        <dbReference type="PROSITE" id="PS50887"/>
    </source>
</evidence>
<feature type="transmembrane region" description="Helical" evidence="3">
    <location>
        <begin position="124"/>
        <end position="145"/>
    </location>
</feature>
<dbReference type="SMART" id="SM00267">
    <property type="entry name" value="GGDEF"/>
    <property type="match status" value="1"/>
</dbReference>
<dbReference type="PANTHER" id="PTHR45138:SF9">
    <property type="entry name" value="DIGUANYLATE CYCLASE DGCM-RELATED"/>
    <property type="match status" value="1"/>
</dbReference>
<proteinExistence type="predicted"/>
<dbReference type="PROSITE" id="PS50887">
    <property type="entry name" value="GGDEF"/>
    <property type="match status" value="1"/>
</dbReference>
<dbReference type="CDD" id="cd01949">
    <property type="entry name" value="GGDEF"/>
    <property type="match status" value="1"/>
</dbReference>